<keyword evidence="9" id="KW-1185">Reference proteome</keyword>
<dbReference type="AlphaFoldDB" id="A0A378J2F6"/>
<name>A0A378J2F6_9GAMM</name>
<dbReference type="PANTHER" id="PTHR30629:SF2">
    <property type="entry name" value="PROPHAGE INTEGRASE INTS-RELATED"/>
    <property type="match status" value="1"/>
</dbReference>
<evidence type="ECO:0000256" key="3">
    <source>
        <dbReference type="ARBA" id="ARBA00023125"/>
    </source>
</evidence>
<keyword evidence="3 5" id="KW-0238">DNA-binding</keyword>
<dbReference type="PANTHER" id="PTHR30629">
    <property type="entry name" value="PROPHAGE INTEGRASE"/>
    <property type="match status" value="1"/>
</dbReference>
<keyword evidence="4" id="KW-0233">DNA recombination</keyword>
<dbReference type="PROSITE" id="PS51900">
    <property type="entry name" value="CB"/>
    <property type="match status" value="1"/>
</dbReference>
<dbReference type="InterPro" id="IPR010998">
    <property type="entry name" value="Integrase_recombinase_N"/>
</dbReference>
<dbReference type="InterPro" id="IPR025166">
    <property type="entry name" value="Integrase_DNA_bind_dom"/>
</dbReference>
<evidence type="ECO:0000259" key="6">
    <source>
        <dbReference type="PROSITE" id="PS51898"/>
    </source>
</evidence>
<dbReference type="GO" id="GO:0015074">
    <property type="term" value="P:DNA integration"/>
    <property type="evidence" value="ECO:0007669"/>
    <property type="project" value="UniProtKB-KW"/>
</dbReference>
<keyword evidence="2" id="KW-0229">DNA integration</keyword>
<gene>
    <name evidence="8" type="primary">xerD_1</name>
    <name evidence="8" type="ORF">NCTC13292_00707</name>
</gene>
<evidence type="ECO:0000256" key="1">
    <source>
        <dbReference type="ARBA" id="ARBA00008857"/>
    </source>
</evidence>
<dbReference type="PROSITE" id="PS51898">
    <property type="entry name" value="TYR_RECOMBINASE"/>
    <property type="match status" value="1"/>
</dbReference>
<dbReference type="Pfam" id="PF00589">
    <property type="entry name" value="Phage_integrase"/>
    <property type="match status" value="1"/>
</dbReference>
<dbReference type="GO" id="GO:0003677">
    <property type="term" value="F:DNA binding"/>
    <property type="evidence" value="ECO:0007669"/>
    <property type="project" value="UniProtKB-UniRule"/>
</dbReference>
<dbReference type="InterPro" id="IPR044068">
    <property type="entry name" value="CB"/>
</dbReference>
<dbReference type="CDD" id="cd00796">
    <property type="entry name" value="INT_Rci_Hp1_C"/>
    <property type="match status" value="1"/>
</dbReference>
<organism evidence="8 9">
    <name type="scientific">Legionella donaldsonii</name>
    <dbReference type="NCBI Taxonomy" id="45060"/>
    <lineage>
        <taxon>Bacteria</taxon>
        <taxon>Pseudomonadati</taxon>
        <taxon>Pseudomonadota</taxon>
        <taxon>Gammaproteobacteria</taxon>
        <taxon>Legionellales</taxon>
        <taxon>Legionellaceae</taxon>
        <taxon>Legionella</taxon>
    </lineage>
</organism>
<dbReference type="InterPro" id="IPR011010">
    <property type="entry name" value="DNA_brk_join_enz"/>
</dbReference>
<dbReference type="InterPro" id="IPR050808">
    <property type="entry name" value="Phage_Integrase"/>
</dbReference>
<dbReference type="SUPFAM" id="SSF56349">
    <property type="entry name" value="DNA breaking-rejoining enzymes"/>
    <property type="match status" value="1"/>
</dbReference>
<comment type="similarity">
    <text evidence="1">Belongs to the 'phage' integrase family.</text>
</comment>
<dbReference type="Gene3D" id="1.10.150.130">
    <property type="match status" value="1"/>
</dbReference>
<feature type="domain" description="Tyr recombinase" evidence="6">
    <location>
        <begin position="261"/>
        <end position="431"/>
    </location>
</feature>
<dbReference type="InterPro" id="IPR038488">
    <property type="entry name" value="Integrase_DNA-bd_sf"/>
</dbReference>
<evidence type="ECO:0000259" key="7">
    <source>
        <dbReference type="PROSITE" id="PS51900"/>
    </source>
</evidence>
<evidence type="ECO:0000313" key="8">
    <source>
        <dbReference type="EMBL" id="STX41097.1"/>
    </source>
</evidence>
<evidence type="ECO:0000256" key="4">
    <source>
        <dbReference type="ARBA" id="ARBA00023172"/>
    </source>
</evidence>
<dbReference type="EMBL" id="UGOA01000001">
    <property type="protein sequence ID" value="STX41097.1"/>
    <property type="molecule type" value="Genomic_DNA"/>
</dbReference>
<dbReference type="Gene3D" id="1.10.443.10">
    <property type="entry name" value="Intergrase catalytic core"/>
    <property type="match status" value="1"/>
</dbReference>
<dbReference type="Pfam" id="PF13356">
    <property type="entry name" value="Arm-DNA-bind_3"/>
    <property type="match status" value="1"/>
</dbReference>
<dbReference type="Gene3D" id="3.30.160.390">
    <property type="entry name" value="Integrase, DNA-binding domain"/>
    <property type="match status" value="1"/>
</dbReference>
<feature type="domain" description="Core-binding (CB)" evidence="7">
    <location>
        <begin position="124"/>
        <end position="204"/>
    </location>
</feature>
<sequence>MIDRLRVNLRAFTRIYAQAILIKIYKGDGSRRMKAKINNTLIKKLLPKDKEYEVHDLDLKGFMIRVFPSGTMRYVCQYKRGKKINLGTVGVMTAAQAREKAIEVLSNANKGIEPTAQKGINKPKTLQEFIENDYKPWVLSTHRRGQETLAGLTRCYKAFFSKPLGEITPALVEQWRVKRLNECTSKATLNRNITMLKSLMTKAVEWGFLKENALGKLKPYKIDRSPKIRYLSFAEEARLREALIERDNQLRLMRKNGNLWREKRGYDLLPELSEDDACDYLMPMVLLSINTGLRRGELFHLTWDMVNLSEGSLILSGEITKNKHSRYIPLNDEAYKILDHLHKKAVKKEGLVFPSKNNQPFNHVKRSWGSLLKKANITQFRWHDLRHHFASKLVMAGVDLNTVRELLGHSDIAMTLRYAHLAPEHKVNAVRKIDWSMQESVS</sequence>
<dbReference type="Proteomes" id="UP000254677">
    <property type="component" value="Unassembled WGS sequence"/>
</dbReference>
<dbReference type="InterPro" id="IPR013762">
    <property type="entry name" value="Integrase-like_cat_sf"/>
</dbReference>
<evidence type="ECO:0000256" key="2">
    <source>
        <dbReference type="ARBA" id="ARBA00022908"/>
    </source>
</evidence>
<evidence type="ECO:0000256" key="5">
    <source>
        <dbReference type="PROSITE-ProRule" id="PRU01248"/>
    </source>
</evidence>
<evidence type="ECO:0000313" key="9">
    <source>
        <dbReference type="Proteomes" id="UP000254677"/>
    </source>
</evidence>
<accession>A0A378J2F6</accession>
<protein>
    <submittedName>
        <fullName evidence="8">Site-specific recombinase XerD</fullName>
    </submittedName>
</protein>
<dbReference type="GO" id="GO:0006310">
    <property type="term" value="P:DNA recombination"/>
    <property type="evidence" value="ECO:0007669"/>
    <property type="project" value="UniProtKB-KW"/>
</dbReference>
<reference evidence="8 9" key="1">
    <citation type="submission" date="2018-06" db="EMBL/GenBank/DDBJ databases">
        <authorList>
            <consortium name="Pathogen Informatics"/>
            <person name="Doyle S."/>
        </authorList>
    </citation>
    <scope>NUCLEOTIDE SEQUENCE [LARGE SCALE GENOMIC DNA]</scope>
    <source>
        <strain evidence="8 9">NCTC13292</strain>
    </source>
</reference>
<proteinExistence type="inferred from homology"/>
<dbReference type="InterPro" id="IPR002104">
    <property type="entry name" value="Integrase_catalytic"/>
</dbReference>